<dbReference type="PANTHER" id="PTHR10760:SF2">
    <property type="entry name" value="LD13476P-RELATED"/>
    <property type="match status" value="1"/>
</dbReference>
<dbReference type="InterPro" id="IPR027417">
    <property type="entry name" value="P-loop_NTPase"/>
</dbReference>
<accession>A0A7R9A1W6</accession>
<proteinExistence type="inferred from homology"/>
<dbReference type="GO" id="GO:0012505">
    <property type="term" value="C:endomembrane system"/>
    <property type="evidence" value="ECO:0007669"/>
    <property type="project" value="UniProtKB-ARBA"/>
</dbReference>
<evidence type="ECO:0000313" key="5">
    <source>
        <dbReference type="Proteomes" id="UP000677054"/>
    </source>
</evidence>
<dbReference type="EMBL" id="LR899518">
    <property type="protein sequence ID" value="CAD7239986.1"/>
    <property type="molecule type" value="Genomic_DNA"/>
</dbReference>
<gene>
    <name evidence="4" type="ORF">DSTB1V02_LOCUS25</name>
</gene>
<comment type="similarity">
    <text evidence="1">Belongs to the ClpA/ClpB family. Torsin subfamily.</text>
</comment>
<dbReference type="EMBL" id="CAJPEV010000001">
    <property type="protein sequence ID" value="CAG0878500.1"/>
    <property type="molecule type" value="Genomic_DNA"/>
</dbReference>
<feature type="region of interest" description="Disordered" evidence="2">
    <location>
        <begin position="1"/>
        <end position="47"/>
    </location>
</feature>
<organism evidence="4">
    <name type="scientific">Darwinula stevensoni</name>
    <dbReference type="NCBI Taxonomy" id="69355"/>
    <lineage>
        <taxon>Eukaryota</taxon>
        <taxon>Metazoa</taxon>
        <taxon>Ecdysozoa</taxon>
        <taxon>Arthropoda</taxon>
        <taxon>Crustacea</taxon>
        <taxon>Oligostraca</taxon>
        <taxon>Ostracoda</taxon>
        <taxon>Podocopa</taxon>
        <taxon>Podocopida</taxon>
        <taxon>Darwinulocopina</taxon>
        <taxon>Darwinuloidea</taxon>
        <taxon>Darwinulidae</taxon>
        <taxon>Darwinula</taxon>
    </lineage>
</organism>
<keyword evidence="3" id="KW-0472">Membrane</keyword>
<dbReference type="GO" id="GO:0016887">
    <property type="term" value="F:ATP hydrolysis activity"/>
    <property type="evidence" value="ECO:0007669"/>
    <property type="project" value="InterPro"/>
</dbReference>
<keyword evidence="3" id="KW-0812">Transmembrane</keyword>
<dbReference type="AlphaFoldDB" id="A0A7R9A1W6"/>
<evidence type="ECO:0000256" key="2">
    <source>
        <dbReference type="SAM" id="MobiDB-lite"/>
    </source>
</evidence>
<dbReference type="GO" id="GO:0005524">
    <property type="term" value="F:ATP binding"/>
    <property type="evidence" value="ECO:0007669"/>
    <property type="project" value="InterPro"/>
</dbReference>
<dbReference type="PANTHER" id="PTHR10760">
    <property type="entry name" value="TORSIN"/>
    <property type="match status" value="1"/>
</dbReference>
<evidence type="ECO:0000256" key="1">
    <source>
        <dbReference type="ARBA" id="ARBA00006235"/>
    </source>
</evidence>
<protein>
    <submittedName>
        <fullName evidence="4">Uncharacterized protein</fullName>
    </submittedName>
</protein>
<keyword evidence="3" id="KW-1133">Transmembrane helix</keyword>
<name>A0A7R9A1W6_9CRUS</name>
<dbReference type="InterPro" id="IPR010448">
    <property type="entry name" value="Torsin"/>
</dbReference>
<feature type="transmembrane region" description="Helical" evidence="3">
    <location>
        <begin position="88"/>
        <end position="107"/>
    </location>
</feature>
<sequence length="328" mass="37447">MDGDIIKKRDQKEELVRLLSQHPPTRKRKSENNGARKGTGLPSCMVVPELRGRSPGRPLYDKRTGRWSKRHAGEVDHEKRKKNFKTHVGLIFCISLFIIGAISAVFISQQSKSYNPQFQPLYTQLTSVYGQESAVKKILLSLHHHFNDHNARCLIHIFYGGTGVGKSMAASIINTVMMQLGYRVHSSFASMPRYEYFLQGLDVLIIDDMEAAEGQFLSKLQMYLAGCKNLTSGHSLYVILVFNGIDVNKFKYEFLEPLHHASIHYEEIYFQLLSIPIVRKCILNDLESRGIHTEPEVVDRIIASDKYVDERGFVKKGCKLANSIWIQF</sequence>
<feature type="compositionally biased region" description="Basic and acidic residues" evidence="2">
    <location>
        <begin position="1"/>
        <end position="16"/>
    </location>
</feature>
<dbReference type="OrthoDB" id="8191652at2759"/>
<dbReference type="SUPFAM" id="SSF52540">
    <property type="entry name" value="P-loop containing nucleoside triphosphate hydrolases"/>
    <property type="match status" value="1"/>
</dbReference>
<dbReference type="GO" id="GO:0005737">
    <property type="term" value="C:cytoplasm"/>
    <property type="evidence" value="ECO:0007669"/>
    <property type="project" value="UniProtKB-ARBA"/>
</dbReference>
<dbReference type="Proteomes" id="UP000677054">
    <property type="component" value="Unassembled WGS sequence"/>
</dbReference>
<evidence type="ECO:0000313" key="4">
    <source>
        <dbReference type="EMBL" id="CAD7239986.1"/>
    </source>
</evidence>
<keyword evidence="5" id="KW-1185">Reference proteome</keyword>
<evidence type="ECO:0000256" key="3">
    <source>
        <dbReference type="SAM" id="Phobius"/>
    </source>
</evidence>
<reference evidence="4" key="1">
    <citation type="submission" date="2020-11" db="EMBL/GenBank/DDBJ databases">
        <authorList>
            <person name="Tran Van P."/>
        </authorList>
    </citation>
    <scope>NUCLEOTIDE SEQUENCE</scope>
</reference>